<feature type="compositionally biased region" description="Gly residues" evidence="4">
    <location>
        <begin position="90"/>
        <end position="99"/>
    </location>
</feature>
<keyword evidence="2 3" id="KW-0539">Nucleus</keyword>
<dbReference type="Proteomes" id="UP000095767">
    <property type="component" value="Unassembled WGS sequence"/>
</dbReference>
<name>A0A1E5V1Z7_9POAL</name>
<dbReference type="InterPro" id="IPR015947">
    <property type="entry name" value="PUA-like_sf"/>
</dbReference>
<dbReference type="GO" id="GO:0042054">
    <property type="term" value="F:histone methyltransferase activity"/>
    <property type="evidence" value="ECO:0007669"/>
    <property type="project" value="TreeGrafter"/>
</dbReference>
<sequence length="500" mass="52656">MEMGAAAAVPPRAAGARRYKVLVPWRFQPGFVREPLKHTAAAAPNGGGGKSAGDPDAGNCGSGEAPSGGGETVGVRDAKNCGSGVAPSGGKSGGVGGGEEQSERCPAGQSLKSPDVDNGGRSVPENTCDLSESGRDDGAKSSRLDDAGNSRGANVGVEAGEDCKLGSSNCDGSVKDAGTQDLGGTRDGAACDLEVIGSNVGVEKRFAEGLEKSFVDQTGLKSNGSSASDLRSEDQERNVGLGDSACHNAKECSTGDGVAKESDAAVKGCSLATPGSNGNGIYCRKGRKEVVPWRFQVGYKRSFSKAFGSDNGSPDPLAFRSDDSSTQCTPATRSSVRYYASAHSGVRVSAMRDFSGKGENETGSECKKRKTNNDDQDKATRNNGGVIIRETIMRSLQDFRLIYRELLDEEEENLKEEVLNVRPDLQAYRIFRERFSTECDDKKYIGSVPGIYPGDIFHLRVELCIVGLHRPHRIGVLCDLNALGLYALYAGGPEHLTFCV</sequence>
<reference evidence="6 7" key="1">
    <citation type="submission" date="2016-09" db="EMBL/GenBank/DDBJ databases">
        <title>The draft genome of Dichanthelium oligosanthes: A C3 panicoid grass species.</title>
        <authorList>
            <person name="Studer A.J."/>
            <person name="Schnable J.C."/>
            <person name="Brutnell T.P."/>
        </authorList>
    </citation>
    <scope>NUCLEOTIDE SEQUENCE [LARGE SCALE GENOMIC DNA]</scope>
    <source>
        <strain evidence="7">cv. Kellogg 1175</strain>
        <tissue evidence="6">Leaf</tissue>
    </source>
</reference>
<dbReference type="PANTHER" id="PTHR45660">
    <property type="entry name" value="HISTONE-LYSINE N-METHYLTRANSFERASE SETMAR"/>
    <property type="match status" value="1"/>
</dbReference>
<dbReference type="EMBL" id="LWDX02054669">
    <property type="protein sequence ID" value="OEL19087.1"/>
    <property type="molecule type" value="Genomic_DNA"/>
</dbReference>
<feature type="compositionally biased region" description="Basic and acidic residues" evidence="4">
    <location>
        <begin position="354"/>
        <end position="380"/>
    </location>
</feature>
<dbReference type="InterPro" id="IPR036987">
    <property type="entry name" value="SRA-YDG_sf"/>
</dbReference>
<evidence type="ECO:0000259" key="5">
    <source>
        <dbReference type="PROSITE" id="PS51015"/>
    </source>
</evidence>
<feature type="region of interest" description="Disordered" evidence="4">
    <location>
        <begin position="38"/>
        <end position="183"/>
    </location>
</feature>
<dbReference type="InterPro" id="IPR003105">
    <property type="entry name" value="SRA_YDG"/>
</dbReference>
<dbReference type="Gene3D" id="2.30.280.10">
    <property type="entry name" value="SRA-YDG"/>
    <property type="match status" value="1"/>
</dbReference>
<evidence type="ECO:0000313" key="6">
    <source>
        <dbReference type="EMBL" id="OEL19087.1"/>
    </source>
</evidence>
<dbReference type="GO" id="GO:0005634">
    <property type="term" value="C:nucleus"/>
    <property type="evidence" value="ECO:0007669"/>
    <property type="project" value="UniProtKB-SubCell"/>
</dbReference>
<dbReference type="GO" id="GO:0005694">
    <property type="term" value="C:chromosome"/>
    <property type="evidence" value="ECO:0007669"/>
    <property type="project" value="UniProtKB-SubCell"/>
</dbReference>
<protein>
    <recommendedName>
        <fullName evidence="5">YDG domain-containing protein</fullName>
    </recommendedName>
</protein>
<comment type="caution">
    <text evidence="6">The sequence shown here is derived from an EMBL/GenBank/DDBJ whole genome shotgun (WGS) entry which is preliminary data.</text>
</comment>
<proteinExistence type="predicted"/>
<accession>A0A1E5V1Z7</accession>
<feature type="compositionally biased region" description="Polar residues" evidence="4">
    <location>
        <begin position="218"/>
        <end position="229"/>
    </location>
</feature>
<evidence type="ECO:0000313" key="7">
    <source>
        <dbReference type="Proteomes" id="UP000095767"/>
    </source>
</evidence>
<evidence type="ECO:0000256" key="1">
    <source>
        <dbReference type="ARBA" id="ARBA00004286"/>
    </source>
</evidence>
<organism evidence="6 7">
    <name type="scientific">Dichanthelium oligosanthes</name>
    <dbReference type="NCBI Taxonomy" id="888268"/>
    <lineage>
        <taxon>Eukaryota</taxon>
        <taxon>Viridiplantae</taxon>
        <taxon>Streptophyta</taxon>
        <taxon>Embryophyta</taxon>
        <taxon>Tracheophyta</taxon>
        <taxon>Spermatophyta</taxon>
        <taxon>Magnoliopsida</taxon>
        <taxon>Liliopsida</taxon>
        <taxon>Poales</taxon>
        <taxon>Poaceae</taxon>
        <taxon>PACMAD clade</taxon>
        <taxon>Panicoideae</taxon>
        <taxon>Panicodae</taxon>
        <taxon>Paniceae</taxon>
        <taxon>Dichantheliinae</taxon>
        <taxon>Dichanthelium</taxon>
    </lineage>
</organism>
<dbReference type="STRING" id="888268.A0A1E5V1Z7"/>
<keyword evidence="7" id="KW-1185">Reference proteome</keyword>
<dbReference type="OrthoDB" id="5792673at2759"/>
<feature type="region of interest" description="Disordered" evidence="4">
    <location>
        <begin position="306"/>
        <end position="330"/>
    </location>
</feature>
<feature type="compositionally biased region" description="Basic and acidic residues" evidence="4">
    <location>
        <begin position="132"/>
        <end position="148"/>
    </location>
</feature>
<feature type="region of interest" description="Disordered" evidence="4">
    <location>
        <begin position="350"/>
        <end position="382"/>
    </location>
</feature>
<evidence type="ECO:0000256" key="2">
    <source>
        <dbReference type="ARBA" id="ARBA00023242"/>
    </source>
</evidence>
<feature type="domain" description="YDG" evidence="5">
    <location>
        <begin position="446"/>
        <end position="500"/>
    </location>
</feature>
<dbReference type="GO" id="GO:0003690">
    <property type="term" value="F:double-stranded DNA binding"/>
    <property type="evidence" value="ECO:0007669"/>
    <property type="project" value="TreeGrafter"/>
</dbReference>
<dbReference type="PROSITE" id="PS51015">
    <property type="entry name" value="YDG"/>
    <property type="match status" value="1"/>
</dbReference>
<feature type="region of interest" description="Disordered" evidence="4">
    <location>
        <begin position="218"/>
        <end position="239"/>
    </location>
</feature>
<evidence type="ECO:0000256" key="4">
    <source>
        <dbReference type="SAM" id="MobiDB-lite"/>
    </source>
</evidence>
<dbReference type="AlphaFoldDB" id="A0A1E5V1Z7"/>
<dbReference type="PANTHER" id="PTHR45660:SF22">
    <property type="entry name" value="OS04G0544100 PROTEIN"/>
    <property type="match status" value="1"/>
</dbReference>
<gene>
    <name evidence="6" type="ORF">BAE44_0019894</name>
</gene>
<evidence type="ECO:0000256" key="3">
    <source>
        <dbReference type="PROSITE-ProRule" id="PRU00358"/>
    </source>
</evidence>
<dbReference type="SUPFAM" id="SSF88697">
    <property type="entry name" value="PUA domain-like"/>
    <property type="match status" value="1"/>
</dbReference>
<dbReference type="InterPro" id="IPR051357">
    <property type="entry name" value="H3K9_HMTase_SUVAR3-9"/>
</dbReference>
<comment type="subcellular location">
    <subcellularLocation>
        <location evidence="1">Chromosome</location>
    </subcellularLocation>
    <subcellularLocation>
        <location evidence="3">Nucleus</location>
    </subcellularLocation>
</comment>